<reference evidence="2" key="2">
    <citation type="submission" date="2023-06" db="EMBL/GenBank/DDBJ databases">
        <authorList>
            <person name="Ma L."/>
            <person name="Liu K.-W."/>
            <person name="Li Z."/>
            <person name="Hsiao Y.-Y."/>
            <person name="Qi Y."/>
            <person name="Fu T."/>
            <person name="Tang G."/>
            <person name="Zhang D."/>
            <person name="Sun W.-H."/>
            <person name="Liu D.-K."/>
            <person name="Li Y."/>
            <person name="Chen G.-Z."/>
            <person name="Liu X.-D."/>
            <person name="Liao X.-Y."/>
            <person name="Jiang Y.-T."/>
            <person name="Yu X."/>
            <person name="Hao Y."/>
            <person name="Huang J."/>
            <person name="Zhao X.-W."/>
            <person name="Ke S."/>
            <person name="Chen Y.-Y."/>
            <person name="Wu W.-L."/>
            <person name="Hsu J.-L."/>
            <person name="Lin Y.-F."/>
            <person name="Huang M.-D."/>
            <person name="Li C.-Y."/>
            <person name="Huang L."/>
            <person name="Wang Z.-W."/>
            <person name="Zhao X."/>
            <person name="Zhong W.-Y."/>
            <person name="Peng D.-H."/>
            <person name="Ahmad S."/>
            <person name="Lan S."/>
            <person name="Zhang J.-S."/>
            <person name="Tsai W.-C."/>
            <person name="Van De Peer Y."/>
            <person name="Liu Z.-J."/>
        </authorList>
    </citation>
    <scope>NUCLEOTIDE SEQUENCE</scope>
    <source>
        <strain evidence="2">CP</strain>
        <tissue evidence="2">Leaves</tissue>
    </source>
</reference>
<feature type="region of interest" description="Disordered" evidence="1">
    <location>
        <begin position="1"/>
        <end position="21"/>
    </location>
</feature>
<evidence type="ECO:0000313" key="2">
    <source>
        <dbReference type="EMBL" id="KAK1297241.1"/>
    </source>
</evidence>
<comment type="caution">
    <text evidence="2">The sequence shown here is derived from an EMBL/GenBank/DDBJ whole genome shotgun (WGS) entry which is preliminary data.</text>
</comment>
<evidence type="ECO:0000313" key="3">
    <source>
        <dbReference type="Proteomes" id="UP001180020"/>
    </source>
</evidence>
<accession>A0AAV9D8F2</accession>
<feature type="compositionally biased region" description="Basic and acidic residues" evidence="1">
    <location>
        <begin position="1"/>
        <end position="20"/>
    </location>
</feature>
<keyword evidence="3" id="KW-1185">Reference proteome</keyword>
<protein>
    <submittedName>
        <fullName evidence="2">Uncharacterized protein</fullName>
    </submittedName>
</protein>
<proteinExistence type="predicted"/>
<dbReference type="AlphaFoldDB" id="A0AAV9D8F2"/>
<name>A0AAV9D8F2_ACOCL</name>
<gene>
    <name evidence="2" type="ORF">QJS10_CPB15g00915</name>
</gene>
<dbReference type="EMBL" id="JAUJYO010000015">
    <property type="protein sequence ID" value="KAK1297241.1"/>
    <property type="molecule type" value="Genomic_DNA"/>
</dbReference>
<organism evidence="2 3">
    <name type="scientific">Acorus calamus</name>
    <name type="common">Sweet flag</name>
    <dbReference type="NCBI Taxonomy" id="4465"/>
    <lineage>
        <taxon>Eukaryota</taxon>
        <taxon>Viridiplantae</taxon>
        <taxon>Streptophyta</taxon>
        <taxon>Embryophyta</taxon>
        <taxon>Tracheophyta</taxon>
        <taxon>Spermatophyta</taxon>
        <taxon>Magnoliopsida</taxon>
        <taxon>Liliopsida</taxon>
        <taxon>Acoraceae</taxon>
        <taxon>Acorus</taxon>
    </lineage>
</organism>
<evidence type="ECO:0000256" key="1">
    <source>
        <dbReference type="SAM" id="MobiDB-lite"/>
    </source>
</evidence>
<reference evidence="2" key="1">
    <citation type="journal article" date="2023" name="Nat. Commun.">
        <title>Diploid and tetraploid genomes of Acorus and the evolution of monocots.</title>
        <authorList>
            <person name="Ma L."/>
            <person name="Liu K.W."/>
            <person name="Li Z."/>
            <person name="Hsiao Y.Y."/>
            <person name="Qi Y."/>
            <person name="Fu T."/>
            <person name="Tang G.D."/>
            <person name="Zhang D."/>
            <person name="Sun W.H."/>
            <person name="Liu D.K."/>
            <person name="Li Y."/>
            <person name="Chen G.Z."/>
            <person name="Liu X.D."/>
            <person name="Liao X.Y."/>
            <person name="Jiang Y.T."/>
            <person name="Yu X."/>
            <person name="Hao Y."/>
            <person name="Huang J."/>
            <person name="Zhao X.W."/>
            <person name="Ke S."/>
            <person name="Chen Y.Y."/>
            <person name="Wu W.L."/>
            <person name="Hsu J.L."/>
            <person name="Lin Y.F."/>
            <person name="Huang M.D."/>
            <person name="Li C.Y."/>
            <person name="Huang L."/>
            <person name="Wang Z.W."/>
            <person name="Zhao X."/>
            <person name="Zhong W.Y."/>
            <person name="Peng D.H."/>
            <person name="Ahmad S."/>
            <person name="Lan S."/>
            <person name="Zhang J.S."/>
            <person name="Tsai W.C."/>
            <person name="Van de Peer Y."/>
            <person name="Liu Z.J."/>
        </authorList>
    </citation>
    <scope>NUCLEOTIDE SEQUENCE</scope>
    <source>
        <strain evidence="2">CP</strain>
    </source>
</reference>
<dbReference type="Proteomes" id="UP001180020">
    <property type="component" value="Unassembled WGS sequence"/>
</dbReference>
<sequence length="115" mass="13467">MSESLKRLNHKAESKQRDARAGVNQGYIARCTTALMACNIKNIMLVWFYEHTRLRSPSAYRIVPRFFQWGRMNDKSLLFRCSGQFHLLRAEQPTQATACQRWDVWQDMIGAATRK</sequence>